<keyword evidence="1" id="KW-0479">Metal-binding</keyword>
<feature type="transmembrane region" description="Helical" evidence="2">
    <location>
        <begin position="41"/>
        <end position="61"/>
    </location>
</feature>
<organism evidence="3 4">
    <name type="scientific">Alternaria atra</name>
    <dbReference type="NCBI Taxonomy" id="119953"/>
    <lineage>
        <taxon>Eukaryota</taxon>
        <taxon>Fungi</taxon>
        <taxon>Dikarya</taxon>
        <taxon>Ascomycota</taxon>
        <taxon>Pezizomycotina</taxon>
        <taxon>Dothideomycetes</taxon>
        <taxon>Pleosporomycetidae</taxon>
        <taxon>Pleosporales</taxon>
        <taxon>Pleosporineae</taxon>
        <taxon>Pleosporaceae</taxon>
        <taxon>Alternaria</taxon>
        <taxon>Alternaria sect. Ulocladioides</taxon>
    </lineage>
</organism>
<keyword evidence="4" id="KW-1185">Reference proteome</keyword>
<evidence type="ECO:0000256" key="1">
    <source>
        <dbReference type="PIRSR" id="PIRSR602401-1"/>
    </source>
</evidence>
<evidence type="ECO:0000313" key="3">
    <source>
        <dbReference type="EMBL" id="CAG5181074.1"/>
    </source>
</evidence>
<keyword evidence="1" id="KW-0349">Heme</keyword>
<gene>
    <name evidence="3" type="ORF">ALTATR162_LOCUS9580</name>
</gene>
<dbReference type="InterPro" id="IPR050121">
    <property type="entry name" value="Cytochrome_P450_monoxygenase"/>
</dbReference>
<reference evidence="3" key="1">
    <citation type="submission" date="2021-05" db="EMBL/GenBank/DDBJ databases">
        <authorList>
            <person name="Stam R."/>
        </authorList>
    </citation>
    <scope>NUCLEOTIDE SEQUENCE</scope>
    <source>
        <strain evidence="3">CS162</strain>
    </source>
</reference>
<dbReference type="InterPro" id="IPR036396">
    <property type="entry name" value="Cyt_P450_sf"/>
</dbReference>
<dbReference type="PANTHER" id="PTHR24305:SF78">
    <property type="entry name" value="P450, PUTATIVE (EUROFUNG)-RELATED"/>
    <property type="match status" value="1"/>
</dbReference>
<dbReference type="InterPro" id="IPR001128">
    <property type="entry name" value="Cyt_P450"/>
</dbReference>
<dbReference type="GO" id="GO:0016705">
    <property type="term" value="F:oxidoreductase activity, acting on paired donors, with incorporation or reduction of molecular oxygen"/>
    <property type="evidence" value="ECO:0007669"/>
    <property type="project" value="InterPro"/>
</dbReference>
<proteinExistence type="predicted"/>
<feature type="binding site" description="axial binding residue" evidence="1">
    <location>
        <position position="513"/>
    </location>
    <ligand>
        <name>heme</name>
        <dbReference type="ChEBI" id="CHEBI:30413"/>
    </ligand>
    <ligandPart>
        <name>Fe</name>
        <dbReference type="ChEBI" id="CHEBI:18248"/>
    </ligandPart>
</feature>
<dbReference type="CDD" id="cd11061">
    <property type="entry name" value="CYP67-like"/>
    <property type="match status" value="1"/>
</dbReference>
<comment type="cofactor">
    <cofactor evidence="1">
        <name>heme</name>
        <dbReference type="ChEBI" id="CHEBI:30413"/>
    </cofactor>
</comment>
<dbReference type="Gene3D" id="1.10.630.10">
    <property type="entry name" value="Cytochrome P450"/>
    <property type="match status" value="1"/>
</dbReference>
<dbReference type="RefSeq" id="XP_043173149.1">
    <property type="nucleotide sequence ID" value="XM_043317214.1"/>
</dbReference>
<dbReference type="AlphaFoldDB" id="A0A8J2ICL1"/>
<protein>
    <recommendedName>
        <fullName evidence="5">Cytochrome P450 67</fullName>
    </recommendedName>
</protein>
<keyword evidence="1" id="KW-0408">Iron</keyword>
<dbReference type="PRINTS" id="PR00463">
    <property type="entry name" value="EP450I"/>
</dbReference>
<sequence length="572" mass="63785">MDIIRDAAQDVTQRSVSQGAIAAVLFGIVFHLSIRPFEFELIMFHFMVASTLAFFGMFYVFGLMKALVFATGFSTGLLASITLYRLAFHRCRKFPGPTAAKISKFYAARLSAKNVQYYKELEKMHEQYGDFVRTGPREISVLRKSAVPILYGPNSECSKSTWYGQTGNDPKKCSIHMTRDFNDHRLRRRAWDRGFSIKALGTYEPRIKAKADLFKSQLAANGGSSMDMSAWSMFFSFDVMGEVGFGKDFNNLKSGVEHVAIKGVHAHMTMLGIMSTVPWLLNVLSSIPGAAAGYSDFFSFCAGQIREKHKTWDGEKYPQDVVSWLLKAVKENDVSASPSAAALEDDSRVMIIAGSETTATTLAGALFYLAKYPTKQKRLQQFLDQAMPGGYSQWSYEKVKSISYLDDFLSETLRLRPALLTGGARETPAKGIQVDETYIPANTNVVIPVSLIQRDPRWWQQAEDFVPERFGEKRIEMETDKAPYLPFSLGKYLDAADVHVSQSADIHTGAYSCPGKNLAQMSLRISLSMIAQNFDVAFAPGETGEAFEKEVLDTFTVTLPPLQLRFTPRTGA</sequence>
<dbReference type="PRINTS" id="PR00385">
    <property type="entry name" value="P450"/>
</dbReference>
<name>A0A8J2ICL1_9PLEO</name>
<dbReference type="InterPro" id="IPR002401">
    <property type="entry name" value="Cyt_P450_E_grp-I"/>
</dbReference>
<dbReference type="SUPFAM" id="SSF48264">
    <property type="entry name" value="Cytochrome P450"/>
    <property type="match status" value="1"/>
</dbReference>
<feature type="transmembrane region" description="Helical" evidence="2">
    <location>
        <begin position="67"/>
        <end position="87"/>
    </location>
</feature>
<accession>A0A8J2ICL1</accession>
<evidence type="ECO:0000256" key="2">
    <source>
        <dbReference type="SAM" id="Phobius"/>
    </source>
</evidence>
<keyword evidence="2" id="KW-0472">Membrane</keyword>
<evidence type="ECO:0000313" key="4">
    <source>
        <dbReference type="Proteomes" id="UP000676310"/>
    </source>
</evidence>
<dbReference type="PANTHER" id="PTHR24305">
    <property type="entry name" value="CYTOCHROME P450"/>
    <property type="match status" value="1"/>
</dbReference>
<dbReference type="OrthoDB" id="6692864at2759"/>
<dbReference type="EMBL" id="CAJRGZ010000025">
    <property type="protein sequence ID" value="CAG5181074.1"/>
    <property type="molecule type" value="Genomic_DNA"/>
</dbReference>
<keyword evidence="2" id="KW-1133">Transmembrane helix</keyword>
<comment type="caution">
    <text evidence="3">The sequence shown here is derived from an EMBL/GenBank/DDBJ whole genome shotgun (WGS) entry which is preliminary data.</text>
</comment>
<dbReference type="GeneID" id="67021817"/>
<dbReference type="GO" id="GO:0020037">
    <property type="term" value="F:heme binding"/>
    <property type="evidence" value="ECO:0007669"/>
    <property type="project" value="InterPro"/>
</dbReference>
<dbReference type="Pfam" id="PF00067">
    <property type="entry name" value="p450"/>
    <property type="match status" value="1"/>
</dbReference>
<dbReference type="Proteomes" id="UP000676310">
    <property type="component" value="Unassembled WGS sequence"/>
</dbReference>
<feature type="transmembrane region" description="Helical" evidence="2">
    <location>
        <begin position="15"/>
        <end position="34"/>
    </location>
</feature>
<dbReference type="GO" id="GO:0004497">
    <property type="term" value="F:monooxygenase activity"/>
    <property type="evidence" value="ECO:0007669"/>
    <property type="project" value="InterPro"/>
</dbReference>
<evidence type="ECO:0008006" key="5">
    <source>
        <dbReference type="Google" id="ProtNLM"/>
    </source>
</evidence>
<keyword evidence="2" id="KW-0812">Transmembrane</keyword>
<dbReference type="GO" id="GO:0005506">
    <property type="term" value="F:iron ion binding"/>
    <property type="evidence" value="ECO:0007669"/>
    <property type="project" value="InterPro"/>
</dbReference>